<dbReference type="KEGG" id="erc:Ecym_4579"/>
<dbReference type="GO" id="GO:0005507">
    <property type="term" value="F:copper ion binding"/>
    <property type="evidence" value="ECO:0007669"/>
    <property type="project" value="InterPro"/>
</dbReference>
<evidence type="ECO:0000313" key="11">
    <source>
        <dbReference type="Proteomes" id="UP000006790"/>
    </source>
</evidence>
<protein>
    <recommendedName>
        <fullName evidence="9">Copper-fist domain-containing protein</fullName>
    </recommendedName>
</protein>
<dbReference type="SMART" id="SM01090">
    <property type="entry name" value="Copper-fist"/>
    <property type="match status" value="1"/>
</dbReference>
<dbReference type="HOGENOM" id="CLU_034774_0_0_1"/>
<dbReference type="PRINTS" id="PR00617">
    <property type="entry name" value="COPPERFIST"/>
</dbReference>
<evidence type="ECO:0000313" key="10">
    <source>
        <dbReference type="EMBL" id="AET39612.1"/>
    </source>
</evidence>
<dbReference type="EMBL" id="CP002500">
    <property type="protein sequence ID" value="AET39612.1"/>
    <property type="molecule type" value="Genomic_DNA"/>
</dbReference>
<proteinExistence type="predicted"/>
<keyword evidence="2" id="KW-0479">Metal-binding</keyword>
<feature type="region of interest" description="Disordered" evidence="8">
    <location>
        <begin position="55"/>
        <end position="91"/>
    </location>
</feature>
<dbReference type="FunFam" id="3.90.430.10:FF:000001">
    <property type="entry name" value="Copper fist DNA-binding protein"/>
    <property type="match status" value="1"/>
</dbReference>
<evidence type="ECO:0000256" key="2">
    <source>
        <dbReference type="ARBA" id="ARBA00022723"/>
    </source>
</evidence>
<dbReference type="OMA" id="CLIHRKE"/>
<dbReference type="AlphaFoldDB" id="G8JS90"/>
<gene>
    <name evidence="10" type="ordered locus">Ecym_4579</name>
</gene>
<dbReference type="GO" id="GO:0001228">
    <property type="term" value="F:DNA-binding transcription activator activity, RNA polymerase II-specific"/>
    <property type="evidence" value="ECO:0007669"/>
    <property type="project" value="EnsemblFungi"/>
</dbReference>
<dbReference type="GO" id="GO:0006879">
    <property type="term" value="P:intracellular iron ion homeostasis"/>
    <property type="evidence" value="ECO:0007669"/>
    <property type="project" value="TreeGrafter"/>
</dbReference>
<keyword evidence="7" id="KW-0539">Nucleus</keyword>
<dbReference type="Proteomes" id="UP000006790">
    <property type="component" value="Chromosome 4"/>
</dbReference>
<dbReference type="InterPro" id="IPR001083">
    <property type="entry name" value="Cu_fist_DNA-bd_dom"/>
</dbReference>
<evidence type="ECO:0000256" key="8">
    <source>
        <dbReference type="SAM" id="MobiDB-lite"/>
    </source>
</evidence>
<dbReference type="GO" id="GO:0006878">
    <property type="term" value="P:intracellular copper ion homeostasis"/>
    <property type="evidence" value="ECO:0007669"/>
    <property type="project" value="EnsemblFungi"/>
</dbReference>
<evidence type="ECO:0000256" key="7">
    <source>
        <dbReference type="ARBA" id="ARBA00023242"/>
    </source>
</evidence>
<dbReference type="OrthoDB" id="5600085at2759"/>
<dbReference type="PANTHER" id="PTHR28088:SF7">
    <property type="entry name" value="METAL-BINDING ACTIVATOR 1"/>
    <property type="match status" value="1"/>
</dbReference>
<evidence type="ECO:0000256" key="3">
    <source>
        <dbReference type="ARBA" id="ARBA00022833"/>
    </source>
</evidence>
<dbReference type="eggNOG" id="ENOG502QQ0T">
    <property type="taxonomic scope" value="Eukaryota"/>
</dbReference>
<comment type="subcellular location">
    <subcellularLocation>
        <location evidence="1">Nucleus</location>
    </subcellularLocation>
</comment>
<accession>G8JS90</accession>
<evidence type="ECO:0000259" key="9">
    <source>
        <dbReference type="PROSITE" id="PS50073"/>
    </source>
</evidence>
<keyword evidence="6" id="KW-0804">Transcription</keyword>
<dbReference type="GO" id="GO:0045732">
    <property type="term" value="P:positive regulation of protein catabolic process"/>
    <property type="evidence" value="ECO:0007669"/>
    <property type="project" value="EnsemblFungi"/>
</dbReference>
<keyword evidence="3" id="KW-0862">Zinc</keyword>
<dbReference type="PROSITE" id="PS50073">
    <property type="entry name" value="COPPER_FIST_2"/>
    <property type="match status" value="1"/>
</dbReference>
<dbReference type="Pfam" id="PF00649">
    <property type="entry name" value="Copper-fist"/>
    <property type="match status" value="1"/>
</dbReference>
<dbReference type="GO" id="GO:0005634">
    <property type="term" value="C:nucleus"/>
    <property type="evidence" value="ECO:0007669"/>
    <property type="project" value="UniProtKB-SubCell"/>
</dbReference>
<keyword evidence="5" id="KW-0805">Transcription regulation</keyword>
<dbReference type="Gene3D" id="3.90.430.10">
    <property type="entry name" value="Copper fist DNA-binding domain"/>
    <property type="match status" value="1"/>
</dbReference>
<dbReference type="SUPFAM" id="SSF57879">
    <property type="entry name" value="Zinc domain conserved in yeast copper-regulated transcription factors"/>
    <property type="match status" value="1"/>
</dbReference>
<reference evidence="11" key="1">
    <citation type="journal article" date="2012" name="G3 (Bethesda)">
        <title>Pichia sorbitophila, an interspecies yeast hybrid reveals early steps of genome resolution following polyploidization.</title>
        <authorList>
            <person name="Leh Louis V."/>
            <person name="Despons L."/>
            <person name="Friedrich A."/>
            <person name="Martin T."/>
            <person name="Durrens P."/>
            <person name="Casaregola S."/>
            <person name="Neuveglise C."/>
            <person name="Fairhead C."/>
            <person name="Marck C."/>
            <person name="Cruz J.A."/>
            <person name="Straub M.L."/>
            <person name="Kugler V."/>
            <person name="Sacerdot C."/>
            <person name="Uzunov Z."/>
            <person name="Thierry A."/>
            <person name="Weiss S."/>
            <person name="Bleykasten C."/>
            <person name="De Montigny J."/>
            <person name="Jacques N."/>
            <person name="Jung P."/>
            <person name="Lemaire M."/>
            <person name="Mallet S."/>
            <person name="Morel G."/>
            <person name="Richard G.F."/>
            <person name="Sarkar A."/>
            <person name="Savel G."/>
            <person name="Schacherer J."/>
            <person name="Seret M.L."/>
            <person name="Talla E."/>
            <person name="Samson G."/>
            <person name="Jubin C."/>
            <person name="Poulain J."/>
            <person name="Vacherie B."/>
            <person name="Barbe V."/>
            <person name="Pelletier E."/>
            <person name="Sherman D.J."/>
            <person name="Westhof E."/>
            <person name="Weissenbach J."/>
            <person name="Baret P.V."/>
            <person name="Wincker P."/>
            <person name="Gaillardin C."/>
            <person name="Dujon B."/>
            <person name="Souciet J.L."/>
        </authorList>
    </citation>
    <scope>NUCLEOTIDE SEQUENCE [LARGE SCALE GENOMIC DNA]</scope>
    <source>
        <strain evidence="11">CBS 270.75 / DBVPG 7215 / KCTC 17166 / NRRL Y-17582</strain>
    </source>
</reference>
<dbReference type="GeneID" id="11470156"/>
<dbReference type="InterPro" id="IPR051763">
    <property type="entry name" value="Copper_Homeo_Regul"/>
</dbReference>
<dbReference type="InParanoid" id="G8JS90"/>
<evidence type="ECO:0000256" key="5">
    <source>
        <dbReference type="ARBA" id="ARBA00023015"/>
    </source>
</evidence>
<keyword evidence="11" id="KW-1185">Reference proteome</keyword>
<feature type="domain" description="Copper-fist" evidence="9">
    <location>
        <begin position="1"/>
        <end position="40"/>
    </location>
</feature>
<organism evidence="10 11">
    <name type="scientific">Eremothecium cymbalariae (strain CBS 270.75 / DBVPG 7215 / KCTC 17166 / NRRL Y-17582)</name>
    <name type="common">Yeast</name>
    <dbReference type="NCBI Taxonomy" id="931890"/>
    <lineage>
        <taxon>Eukaryota</taxon>
        <taxon>Fungi</taxon>
        <taxon>Dikarya</taxon>
        <taxon>Ascomycota</taxon>
        <taxon>Saccharomycotina</taxon>
        <taxon>Saccharomycetes</taxon>
        <taxon>Saccharomycetales</taxon>
        <taxon>Saccharomycetaceae</taxon>
        <taxon>Eremothecium</taxon>
    </lineage>
</organism>
<dbReference type="PANTHER" id="PTHR28088">
    <property type="entry name" value="TRANSCRIPTIONAL ACTIVATOR HAA1-RELATED"/>
    <property type="match status" value="1"/>
</dbReference>
<dbReference type="GO" id="GO:0000978">
    <property type="term" value="F:RNA polymerase II cis-regulatory region sequence-specific DNA binding"/>
    <property type="evidence" value="ECO:0007669"/>
    <property type="project" value="TreeGrafter"/>
</dbReference>
<evidence type="ECO:0000256" key="6">
    <source>
        <dbReference type="ARBA" id="ARBA00023163"/>
    </source>
</evidence>
<dbReference type="InterPro" id="IPR036395">
    <property type="entry name" value="Cu_fist_DNA-bd_dom_sf"/>
</dbReference>
<evidence type="ECO:0000256" key="1">
    <source>
        <dbReference type="ARBA" id="ARBA00004123"/>
    </source>
</evidence>
<keyword evidence="4" id="KW-0186">Copper</keyword>
<sequence>MIIFDGDKYSCVACIRGHRSSTCKHSERMLVKVRTRGRPSPMDIRKVILVDANSKIKTPEESGSEREERMSESGSKGGECGSGSSGRATCSKMDKQPTLFLKALKKQKALLIDGTLKIMIEDKSNGNPNDKKFKFVTERDFLLKHSSSSDNLYHDGNVGDEEEEEEDCCGCGQKAVRKKRKQADGGLISHENQGSMDGNPSALGGEDFRSIVEPFTYKGVYLSTQCSCDDDQCPCDNCLIHRKEEELNRFIQQSGVPLTSLTSDSVNTTLESKLRVSAVSHSEQERHNQFLQLPSDKGPEPGGGIVSCGTENGNHTEKPDVCVRIPMNCVCPDHVVHPEEMISMNSLLLHGLFNTKLKRKTVIKHRGKLISSKYWWDFLHIQLSMMSESQLECLDLLQWFDNILITYGPSLPDAGTVLPELDYMLVT</sequence>
<dbReference type="FunCoup" id="G8JS90">
    <property type="interactions" value="463"/>
</dbReference>
<evidence type="ECO:0000256" key="4">
    <source>
        <dbReference type="ARBA" id="ARBA00023008"/>
    </source>
</evidence>
<dbReference type="STRING" id="931890.G8JS90"/>
<feature type="compositionally biased region" description="Basic and acidic residues" evidence="8">
    <location>
        <begin position="57"/>
        <end position="71"/>
    </location>
</feature>
<dbReference type="RefSeq" id="XP_003646429.1">
    <property type="nucleotide sequence ID" value="XM_003646381.1"/>
</dbReference>
<dbReference type="SMART" id="SM00412">
    <property type="entry name" value="Cu_FIST"/>
    <property type="match status" value="1"/>
</dbReference>
<name>G8JS90_ERECY</name>
<feature type="compositionally biased region" description="Gly residues" evidence="8">
    <location>
        <begin position="75"/>
        <end position="84"/>
    </location>
</feature>